<feature type="domain" description="SSD" evidence="9">
    <location>
        <begin position="201"/>
        <end position="326"/>
    </location>
</feature>
<evidence type="ECO:0000256" key="8">
    <source>
        <dbReference type="SAM" id="Phobius"/>
    </source>
</evidence>
<evidence type="ECO:0000259" key="9">
    <source>
        <dbReference type="PROSITE" id="PS50156"/>
    </source>
</evidence>
<feature type="transmembrane region" description="Helical" evidence="8">
    <location>
        <begin position="269"/>
        <end position="292"/>
    </location>
</feature>
<feature type="transmembrane region" description="Helical" evidence="8">
    <location>
        <begin position="177"/>
        <end position="195"/>
    </location>
</feature>
<proteinExistence type="inferred from homology"/>
<comment type="similarity">
    <text evidence="2">Belongs to the resistance-nodulation-cell division (RND) (TC 2.A.6) family. MmpL subfamily.</text>
</comment>
<dbReference type="PANTHER" id="PTHR33406">
    <property type="entry name" value="MEMBRANE PROTEIN MJ1562-RELATED"/>
    <property type="match status" value="1"/>
</dbReference>
<dbReference type="AlphaFoldDB" id="A0A4R5A1M7"/>
<feature type="transmembrane region" description="Helical" evidence="8">
    <location>
        <begin position="304"/>
        <end position="328"/>
    </location>
</feature>
<dbReference type="Proteomes" id="UP000294513">
    <property type="component" value="Unassembled WGS sequence"/>
</dbReference>
<comment type="subcellular location">
    <subcellularLocation>
        <location evidence="1">Cell membrane</location>
        <topology evidence="1">Multi-pass membrane protein</topology>
    </subcellularLocation>
</comment>
<dbReference type="InterPro" id="IPR000731">
    <property type="entry name" value="SSD"/>
</dbReference>
<feature type="transmembrane region" description="Helical" evidence="8">
    <location>
        <begin position="369"/>
        <end position="388"/>
    </location>
</feature>
<evidence type="ECO:0000256" key="7">
    <source>
        <dbReference type="SAM" id="MobiDB-lite"/>
    </source>
</evidence>
<evidence type="ECO:0000313" key="10">
    <source>
        <dbReference type="EMBL" id="TDD65663.1"/>
    </source>
</evidence>
<sequence>MERLLERLGRTTARHPLITIVSWLLAAVALLAVSQAAGGAFVNEFRIPGAESQHAVDLAQRHFPQYGAVSADAVWHTGSGTLKDPRKAAAIKAVVGEFARQPDVRSADDPLAGMVSADGTTALSSIQYGKELGDLSAAHADRLDKAAEAARKAGVDVEFRGLAVDLASQPETSAVELIGVAAALIILLIAFGSVVAAGLPVLVALMGLMAGTALVLIAGTAMDIPAIAPIVAVMLGLGAGVDYALFVLTRFRHYLALGEPKVDAVGHALATAGHAVLFAGATVVVAILGLLLTGVPFIGGMGVAAALTVTMTMTAALTLFPAVLGLLGPKVNALRVGRRRTVAAPLAGEPGVEPGLWGRWAQRVAARRYLYAGLAVLILAVLSLPLLGMRLGTPDDGNNPQSFTQRRAYDIVADKFGPGWNAPFLVVAEAGDKAGNDAMVKRLTAGLTADREVSVVTPPQASADGKVSLLTVVPKHSPQDQEVSDLLHRVRDDLVPKTAGRDATIAVGGPTAFVTDLSDTIGDRLPWMVLAVLVAAAVLLVAMFRAPLVALQAALMALLSIGAAFGVLIAVFQWGWGVTLLGVDGPVPIMSMVPMLLFAVLFGLSMDYEVFLLSAIKEEYDASHDAQRATWVGVDGTARVITAAGAIMTVVFLSFVPISDVAIKMIGIGLAAAVLVDVTVVRLMLAPAVMSILGDAAWRGSGGRRPDRAAPAPPAREPSDVG</sequence>
<evidence type="ECO:0000256" key="2">
    <source>
        <dbReference type="ARBA" id="ARBA00010157"/>
    </source>
</evidence>
<feature type="transmembrane region" description="Helical" evidence="8">
    <location>
        <begin position="662"/>
        <end position="685"/>
    </location>
</feature>
<organism evidence="10 11">
    <name type="scientific">Actinomadura rubrisoli</name>
    <dbReference type="NCBI Taxonomy" id="2530368"/>
    <lineage>
        <taxon>Bacteria</taxon>
        <taxon>Bacillati</taxon>
        <taxon>Actinomycetota</taxon>
        <taxon>Actinomycetes</taxon>
        <taxon>Streptosporangiales</taxon>
        <taxon>Thermomonosporaceae</taxon>
        <taxon>Actinomadura</taxon>
    </lineage>
</organism>
<evidence type="ECO:0000256" key="1">
    <source>
        <dbReference type="ARBA" id="ARBA00004651"/>
    </source>
</evidence>
<dbReference type="Pfam" id="PF03176">
    <property type="entry name" value="MMPL"/>
    <property type="match status" value="2"/>
</dbReference>
<feature type="transmembrane region" description="Helical" evidence="8">
    <location>
        <begin position="637"/>
        <end position="656"/>
    </location>
</feature>
<keyword evidence="4 8" id="KW-0812">Transmembrane</keyword>
<dbReference type="GO" id="GO:0005886">
    <property type="term" value="C:plasma membrane"/>
    <property type="evidence" value="ECO:0007669"/>
    <property type="project" value="UniProtKB-SubCell"/>
</dbReference>
<evidence type="ECO:0000256" key="6">
    <source>
        <dbReference type="ARBA" id="ARBA00023136"/>
    </source>
</evidence>
<protein>
    <submittedName>
        <fullName evidence="10">MMPL family transporter</fullName>
    </submittedName>
</protein>
<dbReference type="EMBL" id="SMKU01000406">
    <property type="protein sequence ID" value="TDD65663.1"/>
    <property type="molecule type" value="Genomic_DNA"/>
</dbReference>
<dbReference type="PANTHER" id="PTHR33406:SF11">
    <property type="entry name" value="MEMBRANE PROTEIN SCO6666-RELATED"/>
    <property type="match status" value="1"/>
</dbReference>
<feature type="transmembrane region" description="Helical" evidence="8">
    <location>
        <begin position="227"/>
        <end position="248"/>
    </location>
</feature>
<keyword evidence="5 8" id="KW-1133">Transmembrane helix</keyword>
<dbReference type="PROSITE" id="PS50156">
    <property type="entry name" value="SSD"/>
    <property type="match status" value="1"/>
</dbReference>
<feature type="transmembrane region" description="Helical" evidence="8">
    <location>
        <begin position="596"/>
        <end position="616"/>
    </location>
</feature>
<feature type="transmembrane region" description="Helical" evidence="8">
    <location>
        <begin position="525"/>
        <end position="544"/>
    </location>
</feature>
<keyword evidence="6 8" id="KW-0472">Membrane</keyword>
<evidence type="ECO:0000256" key="4">
    <source>
        <dbReference type="ARBA" id="ARBA00022692"/>
    </source>
</evidence>
<gene>
    <name evidence="10" type="ORF">E1298_41190</name>
</gene>
<feature type="transmembrane region" description="Helical" evidence="8">
    <location>
        <begin position="202"/>
        <end position="221"/>
    </location>
</feature>
<reference evidence="10 11" key="1">
    <citation type="submission" date="2019-03" db="EMBL/GenBank/DDBJ databases">
        <title>Draft genome sequences of novel Actinobacteria.</title>
        <authorList>
            <person name="Sahin N."/>
            <person name="Ay H."/>
            <person name="Saygin H."/>
        </authorList>
    </citation>
    <scope>NUCLEOTIDE SEQUENCE [LARGE SCALE GENOMIC DNA]</scope>
    <source>
        <strain evidence="10 11">H3C3</strain>
    </source>
</reference>
<feature type="transmembrane region" description="Helical" evidence="8">
    <location>
        <begin position="556"/>
        <end position="576"/>
    </location>
</feature>
<keyword evidence="3" id="KW-1003">Cell membrane</keyword>
<accession>A0A4R5A1M7</accession>
<dbReference type="InterPro" id="IPR004869">
    <property type="entry name" value="MMPL_dom"/>
</dbReference>
<comment type="caution">
    <text evidence="10">The sequence shown here is derived from an EMBL/GenBank/DDBJ whole genome shotgun (WGS) entry which is preliminary data.</text>
</comment>
<keyword evidence="11" id="KW-1185">Reference proteome</keyword>
<feature type="region of interest" description="Disordered" evidence="7">
    <location>
        <begin position="699"/>
        <end position="722"/>
    </location>
</feature>
<dbReference type="SUPFAM" id="SSF82866">
    <property type="entry name" value="Multidrug efflux transporter AcrB transmembrane domain"/>
    <property type="match status" value="2"/>
</dbReference>
<dbReference type="RefSeq" id="WP_131902815.1">
    <property type="nucleotide sequence ID" value="NZ_SMKU01000406.1"/>
</dbReference>
<evidence type="ECO:0000256" key="3">
    <source>
        <dbReference type="ARBA" id="ARBA00022475"/>
    </source>
</evidence>
<evidence type="ECO:0000313" key="11">
    <source>
        <dbReference type="Proteomes" id="UP000294513"/>
    </source>
</evidence>
<dbReference type="InterPro" id="IPR050545">
    <property type="entry name" value="Mycobact_MmpL"/>
</dbReference>
<evidence type="ECO:0000256" key="5">
    <source>
        <dbReference type="ARBA" id="ARBA00022989"/>
    </source>
</evidence>
<dbReference type="OrthoDB" id="7051771at2"/>
<dbReference type="Gene3D" id="1.20.1640.10">
    <property type="entry name" value="Multidrug efflux transporter AcrB transmembrane domain"/>
    <property type="match status" value="2"/>
</dbReference>
<name>A0A4R5A1M7_9ACTN</name>